<dbReference type="GO" id="GO:0004674">
    <property type="term" value="F:protein serine/threonine kinase activity"/>
    <property type="evidence" value="ECO:0007669"/>
    <property type="project" value="UniProtKB-KW"/>
</dbReference>
<dbReference type="Proteomes" id="UP000236333">
    <property type="component" value="Unassembled WGS sequence"/>
</dbReference>
<reference evidence="10 11" key="1">
    <citation type="journal article" date="2017" name="Mol. Biol. Evol.">
        <title>The 4-celled Tetrabaena socialis nuclear genome reveals the essential components for genetic control of cell number at the origin of multicellularity in the volvocine lineage.</title>
        <authorList>
            <person name="Featherston J."/>
            <person name="Arakaki Y."/>
            <person name="Hanschen E.R."/>
            <person name="Ferris P.J."/>
            <person name="Michod R.E."/>
            <person name="Olson B.J.S.C."/>
            <person name="Nozaki H."/>
            <person name="Durand P.M."/>
        </authorList>
    </citation>
    <scope>NUCLEOTIDE SEQUENCE [LARGE SCALE GENOMIC DNA]</scope>
    <source>
        <strain evidence="10 11">NIES-571</strain>
    </source>
</reference>
<comment type="catalytic activity">
    <reaction evidence="8">
        <text>L-seryl-[protein] + ATP = O-phospho-L-seryl-[protein] + ADP + H(+)</text>
        <dbReference type="Rhea" id="RHEA:17989"/>
        <dbReference type="Rhea" id="RHEA-COMP:9863"/>
        <dbReference type="Rhea" id="RHEA-COMP:11604"/>
        <dbReference type="ChEBI" id="CHEBI:15378"/>
        <dbReference type="ChEBI" id="CHEBI:29999"/>
        <dbReference type="ChEBI" id="CHEBI:30616"/>
        <dbReference type="ChEBI" id="CHEBI:83421"/>
        <dbReference type="ChEBI" id="CHEBI:456216"/>
        <dbReference type="EC" id="2.7.11.1"/>
    </reaction>
</comment>
<evidence type="ECO:0000256" key="6">
    <source>
        <dbReference type="ARBA" id="ARBA00022840"/>
    </source>
</evidence>
<evidence type="ECO:0000256" key="3">
    <source>
        <dbReference type="ARBA" id="ARBA00022679"/>
    </source>
</evidence>
<evidence type="ECO:0000256" key="8">
    <source>
        <dbReference type="ARBA" id="ARBA00048679"/>
    </source>
</evidence>
<keyword evidence="6" id="KW-0067">ATP-binding</keyword>
<dbReference type="EC" id="2.7.11.1" evidence="1"/>
<evidence type="ECO:0000313" key="10">
    <source>
        <dbReference type="EMBL" id="PNH09077.1"/>
    </source>
</evidence>
<gene>
    <name evidence="10" type="ORF">TSOC_004328</name>
</gene>
<keyword evidence="5" id="KW-0418">Kinase</keyword>
<keyword evidence="11" id="KW-1185">Reference proteome</keyword>
<dbReference type="EMBL" id="PGGS01000105">
    <property type="protein sequence ID" value="PNH09077.1"/>
    <property type="molecule type" value="Genomic_DNA"/>
</dbReference>
<evidence type="ECO:0000256" key="4">
    <source>
        <dbReference type="ARBA" id="ARBA00022741"/>
    </source>
</evidence>
<evidence type="ECO:0000256" key="2">
    <source>
        <dbReference type="ARBA" id="ARBA00022527"/>
    </source>
</evidence>
<dbReference type="Gene3D" id="1.10.510.10">
    <property type="entry name" value="Transferase(Phosphotransferase) domain 1"/>
    <property type="match status" value="1"/>
</dbReference>
<comment type="catalytic activity">
    <reaction evidence="7">
        <text>L-threonyl-[protein] + ATP = O-phospho-L-threonyl-[protein] + ADP + H(+)</text>
        <dbReference type="Rhea" id="RHEA:46608"/>
        <dbReference type="Rhea" id="RHEA-COMP:11060"/>
        <dbReference type="Rhea" id="RHEA-COMP:11605"/>
        <dbReference type="ChEBI" id="CHEBI:15378"/>
        <dbReference type="ChEBI" id="CHEBI:30013"/>
        <dbReference type="ChEBI" id="CHEBI:30616"/>
        <dbReference type="ChEBI" id="CHEBI:61977"/>
        <dbReference type="ChEBI" id="CHEBI:456216"/>
        <dbReference type="EC" id="2.7.11.1"/>
    </reaction>
</comment>
<dbReference type="OrthoDB" id="248923at2759"/>
<feature type="region of interest" description="Disordered" evidence="9">
    <location>
        <begin position="360"/>
        <end position="406"/>
    </location>
</feature>
<evidence type="ECO:0000256" key="9">
    <source>
        <dbReference type="SAM" id="MobiDB-lite"/>
    </source>
</evidence>
<name>A0A2J8A974_9CHLO</name>
<proteinExistence type="predicted"/>
<dbReference type="GO" id="GO:0005524">
    <property type="term" value="F:ATP binding"/>
    <property type="evidence" value="ECO:0007669"/>
    <property type="project" value="UniProtKB-KW"/>
</dbReference>
<keyword evidence="2" id="KW-0723">Serine/threonine-protein kinase</keyword>
<feature type="compositionally biased region" description="Low complexity" evidence="9">
    <location>
        <begin position="496"/>
        <end position="505"/>
    </location>
</feature>
<keyword evidence="4" id="KW-0547">Nucleotide-binding</keyword>
<organism evidence="10 11">
    <name type="scientific">Tetrabaena socialis</name>
    <dbReference type="NCBI Taxonomy" id="47790"/>
    <lineage>
        <taxon>Eukaryota</taxon>
        <taxon>Viridiplantae</taxon>
        <taxon>Chlorophyta</taxon>
        <taxon>core chlorophytes</taxon>
        <taxon>Chlorophyceae</taxon>
        <taxon>CS clade</taxon>
        <taxon>Chlamydomonadales</taxon>
        <taxon>Tetrabaenaceae</taxon>
        <taxon>Tetrabaena</taxon>
    </lineage>
</organism>
<dbReference type="AlphaFoldDB" id="A0A2J8A974"/>
<feature type="region of interest" description="Disordered" evidence="9">
    <location>
        <begin position="95"/>
        <end position="122"/>
    </location>
</feature>
<evidence type="ECO:0000256" key="5">
    <source>
        <dbReference type="ARBA" id="ARBA00022777"/>
    </source>
</evidence>
<protein>
    <recommendedName>
        <fullName evidence="1">non-specific serine/threonine protein kinase</fullName>
        <ecNumber evidence="1">2.7.11.1</ecNumber>
    </recommendedName>
</protein>
<accession>A0A2J8A974</accession>
<dbReference type="PANTHER" id="PTHR22967:SF57">
    <property type="entry name" value="AUXILIN, ISOFORM A-RELATED"/>
    <property type="match status" value="1"/>
</dbReference>
<dbReference type="InterPro" id="IPR011009">
    <property type="entry name" value="Kinase-like_dom_sf"/>
</dbReference>
<evidence type="ECO:0000256" key="1">
    <source>
        <dbReference type="ARBA" id="ARBA00012513"/>
    </source>
</evidence>
<feature type="compositionally biased region" description="Low complexity" evidence="9">
    <location>
        <begin position="360"/>
        <end position="391"/>
    </location>
</feature>
<feature type="compositionally biased region" description="Gly residues" evidence="9">
    <location>
        <begin position="95"/>
        <end position="112"/>
    </location>
</feature>
<dbReference type="SUPFAM" id="SSF56112">
    <property type="entry name" value="Protein kinase-like (PK-like)"/>
    <property type="match status" value="1"/>
</dbReference>
<feature type="compositionally biased region" description="Pro residues" evidence="9">
    <location>
        <begin position="316"/>
        <end position="327"/>
    </location>
</feature>
<sequence>MQKLFGKKPKEKDGSLVGKMVMVGAFSVRVDALVGEGPVTLLEVMQRGAFNLDDFQVFEVFQEVAMAVAHMHQCKPPLAHRTDLGAKILRVRVGSRGGGVAKGGPGRPGGRSGATRKDEEGWEAPSLPPLLLVGGTNRPPDLVPNRLPNGPPNRLPNRQMWDLFARQRIDQAVDVWALGVLLYVLAFGKLPFQGDSKLSILYGKRSSFHPQHPHHPAAVGFGDDNVDWGGPAGFDEECPAWPPGPADHPHGAQQVELFSTVGSPPPTPPPSFIVPATNGATTSAVLGGAAVALASSAAAATNAASNAPPPVAALPPPPAAAAAPPPLGAAAAPPAVVRAPSPAPARAAPAVPAAPAAAALPSSGAASPWGPGSGPPALAVEASGGARSVAAAPPPPSPLSSAASGSGAVSSASALAAAAAVEGAAAGSSAPPWESLDAGGLRSELQRLAGHNTALEGRVQHLESLVASQGALLHKLAVELQNVQQQQQHHHHHQEQQQQQHYQQQWEAAGPRHPAVAGLAAFPSTAAATPEETGDEALLAEASAEGRGAGSSGPQPGLAAFNREAWAAEPGLERPPPVEAIYPPLRYEDLA</sequence>
<keyword evidence="3" id="KW-0808">Transferase</keyword>
<feature type="region of interest" description="Disordered" evidence="9">
    <location>
        <begin position="543"/>
        <end position="591"/>
    </location>
</feature>
<feature type="region of interest" description="Disordered" evidence="9">
    <location>
        <begin position="483"/>
        <end position="508"/>
    </location>
</feature>
<comment type="caution">
    <text evidence="10">The sequence shown here is derived from an EMBL/GenBank/DDBJ whole genome shotgun (WGS) entry which is preliminary data.</text>
</comment>
<dbReference type="PANTHER" id="PTHR22967">
    <property type="entry name" value="SERINE/THREONINE PROTEIN KINASE"/>
    <property type="match status" value="1"/>
</dbReference>
<evidence type="ECO:0000313" key="11">
    <source>
        <dbReference type="Proteomes" id="UP000236333"/>
    </source>
</evidence>
<feature type="compositionally biased region" description="Low complexity" evidence="9">
    <location>
        <begin position="328"/>
        <end position="347"/>
    </location>
</feature>
<evidence type="ECO:0000256" key="7">
    <source>
        <dbReference type="ARBA" id="ARBA00047899"/>
    </source>
</evidence>
<dbReference type="GO" id="GO:0005737">
    <property type="term" value="C:cytoplasm"/>
    <property type="evidence" value="ECO:0007669"/>
    <property type="project" value="TreeGrafter"/>
</dbReference>
<feature type="region of interest" description="Disordered" evidence="9">
    <location>
        <begin position="316"/>
        <end position="347"/>
    </location>
</feature>